<feature type="transmembrane region" description="Helical" evidence="9">
    <location>
        <begin position="20"/>
        <end position="43"/>
    </location>
</feature>
<evidence type="ECO:0000313" key="10">
    <source>
        <dbReference type="EMBL" id="KAK9763551.1"/>
    </source>
</evidence>
<evidence type="ECO:0000256" key="9">
    <source>
        <dbReference type="SAM" id="Phobius"/>
    </source>
</evidence>
<feature type="compositionally biased region" description="Polar residues" evidence="8">
    <location>
        <begin position="335"/>
        <end position="355"/>
    </location>
</feature>
<feature type="transmembrane region" description="Helical" evidence="9">
    <location>
        <begin position="254"/>
        <end position="277"/>
    </location>
</feature>
<evidence type="ECO:0000256" key="5">
    <source>
        <dbReference type="ARBA" id="ARBA00023136"/>
    </source>
</evidence>
<organism evidence="10 11">
    <name type="scientific">Basidiobolus ranarum</name>
    <dbReference type="NCBI Taxonomy" id="34480"/>
    <lineage>
        <taxon>Eukaryota</taxon>
        <taxon>Fungi</taxon>
        <taxon>Fungi incertae sedis</taxon>
        <taxon>Zoopagomycota</taxon>
        <taxon>Entomophthoromycotina</taxon>
        <taxon>Basidiobolomycetes</taxon>
        <taxon>Basidiobolales</taxon>
        <taxon>Basidiobolaceae</taxon>
        <taxon>Basidiobolus</taxon>
    </lineage>
</organism>
<keyword evidence="11" id="KW-1185">Reference proteome</keyword>
<feature type="transmembrane region" description="Helical" evidence="9">
    <location>
        <begin position="93"/>
        <end position="113"/>
    </location>
</feature>
<dbReference type="SUPFAM" id="SSF81321">
    <property type="entry name" value="Family A G protein-coupled receptor-like"/>
    <property type="match status" value="1"/>
</dbReference>
<keyword evidence="4" id="KW-0297">G-protein coupled receptor</keyword>
<evidence type="ECO:0000256" key="4">
    <source>
        <dbReference type="ARBA" id="ARBA00023040"/>
    </source>
</evidence>
<feature type="compositionally biased region" description="Low complexity" evidence="8">
    <location>
        <begin position="384"/>
        <end position="393"/>
    </location>
</feature>
<keyword evidence="6" id="KW-0675">Receptor</keyword>
<keyword evidence="2 9" id="KW-0812">Transmembrane</keyword>
<comment type="subcellular location">
    <subcellularLocation>
        <location evidence="1">Membrane</location>
        <topology evidence="1">Multi-pass membrane protein</topology>
    </subcellularLocation>
</comment>
<evidence type="ECO:0000313" key="11">
    <source>
        <dbReference type="Proteomes" id="UP001479436"/>
    </source>
</evidence>
<evidence type="ECO:0000256" key="2">
    <source>
        <dbReference type="ARBA" id="ARBA00022692"/>
    </source>
</evidence>
<evidence type="ECO:0000256" key="3">
    <source>
        <dbReference type="ARBA" id="ARBA00022989"/>
    </source>
</evidence>
<dbReference type="InterPro" id="IPR022340">
    <property type="entry name" value="GPCR_GCR1_put"/>
</dbReference>
<name>A0ABR2WPX2_9FUNG</name>
<accession>A0ABR2WPX2</accession>
<feature type="transmembrane region" description="Helical" evidence="9">
    <location>
        <begin position="55"/>
        <end position="73"/>
    </location>
</feature>
<feature type="region of interest" description="Disordered" evidence="8">
    <location>
        <begin position="335"/>
        <end position="361"/>
    </location>
</feature>
<proteinExistence type="predicted"/>
<keyword evidence="5 9" id="KW-0472">Membrane</keyword>
<feature type="region of interest" description="Disordered" evidence="8">
    <location>
        <begin position="373"/>
        <end position="412"/>
    </location>
</feature>
<comment type="caution">
    <text evidence="10">The sequence shown here is derived from an EMBL/GenBank/DDBJ whole genome shotgun (WGS) entry which is preliminary data.</text>
</comment>
<dbReference type="PRINTS" id="PR02000">
    <property type="entry name" value="GCR1PLANT"/>
</dbReference>
<dbReference type="PANTHER" id="PTHR23112:SF0">
    <property type="entry name" value="TRANSMEMBRANE PROTEIN 116"/>
    <property type="match status" value="1"/>
</dbReference>
<reference evidence="10 11" key="1">
    <citation type="submission" date="2023-04" db="EMBL/GenBank/DDBJ databases">
        <title>Genome of Basidiobolus ranarum AG-B5.</title>
        <authorList>
            <person name="Stajich J.E."/>
            <person name="Carter-House D."/>
            <person name="Gryganskyi A."/>
        </authorList>
    </citation>
    <scope>NUCLEOTIDE SEQUENCE [LARGE SCALE GENOMIC DNA]</scope>
    <source>
        <strain evidence="10 11">AG-B5</strain>
    </source>
</reference>
<evidence type="ECO:0000256" key="1">
    <source>
        <dbReference type="ARBA" id="ARBA00004141"/>
    </source>
</evidence>
<evidence type="ECO:0000256" key="8">
    <source>
        <dbReference type="SAM" id="MobiDB-lite"/>
    </source>
</evidence>
<dbReference type="Proteomes" id="UP001479436">
    <property type="component" value="Unassembled WGS sequence"/>
</dbReference>
<dbReference type="PANTHER" id="PTHR23112">
    <property type="entry name" value="G PROTEIN-COUPLED RECEPTOR 157-RELATED"/>
    <property type="match status" value="1"/>
</dbReference>
<gene>
    <name evidence="10" type="ORF">K7432_009662</name>
</gene>
<sequence>MQIVYDASDHQVEVKRLITFIFSGLSLLGGVFVVSTIVYIRIYRPLLANRLSLKLTFWIALADIVYSIFVLVLQQKITSNQLCAFLLWGYLEFTLLPIFLTATIAFNLHAIFVSDIYDVVRYQKYYFPFALTLATVISSVPLIAGQFEADPVVGSCWYRGTYTTKTMIWEMCTLFGWVFLVVLYCIFAVCFIGYKLHQHEKYLRSNISVDIQLVNRKTSKAMRRIILYPVVPIVTQTFNCLCEFYTFVHRELYFSLYLLSAVLPACVGLLNAVVFIFDPAVRELLRGSSQRSTSQGGTSEEMSFHLSRPLEGMSLAIGKYPSELPKFTQSLSEPSTLVPTDSALQSSHSSITMSGTPPGYEAQAVATPAQQVTFGENPLPPSPTAVTVPVTPTSHQSNPKPSKPKTKLMSLI</sequence>
<keyword evidence="7" id="KW-0807">Transducer</keyword>
<keyword evidence="3 9" id="KW-1133">Transmembrane helix</keyword>
<evidence type="ECO:0008006" key="12">
    <source>
        <dbReference type="Google" id="ProtNLM"/>
    </source>
</evidence>
<feature type="transmembrane region" description="Helical" evidence="9">
    <location>
        <begin position="225"/>
        <end position="248"/>
    </location>
</feature>
<dbReference type="Gene3D" id="1.20.1070.10">
    <property type="entry name" value="Rhodopsin 7-helix transmembrane proteins"/>
    <property type="match status" value="1"/>
</dbReference>
<dbReference type="EMBL" id="JASJQH010000612">
    <property type="protein sequence ID" value="KAK9763551.1"/>
    <property type="molecule type" value="Genomic_DNA"/>
</dbReference>
<feature type="transmembrane region" description="Helical" evidence="9">
    <location>
        <begin position="167"/>
        <end position="194"/>
    </location>
</feature>
<evidence type="ECO:0000256" key="6">
    <source>
        <dbReference type="ARBA" id="ARBA00023170"/>
    </source>
</evidence>
<feature type="transmembrane region" description="Helical" evidence="9">
    <location>
        <begin position="125"/>
        <end position="147"/>
    </location>
</feature>
<evidence type="ECO:0000256" key="7">
    <source>
        <dbReference type="ARBA" id="ARBA00023224"/>
    </source>
</evidence>
<protein>
    <recommendedName>
        <fullName evidence="12">G-protein coupled receptors family 2 profile 2 domain-containing protein</fullName>
    </recommendedName>
</protein>